<gene>
    <name evidence="1" type="ORF">AERO8C_20503</name>
</gene>
<evidence type="ECO:0000313" key="2">
    <source>
        <dbReference type="Proteomes" id="UP000439123"/>
    </source>
</evidence>
<dbReference type="EMBL" id="CABWLC010000012">
    <property type="protein sequence ID" value="VXA85472.1"/>
    <property type="molecule type" value="Genomic_DNA"/>
</dbReference>
<protein>
    <submittedName>
        <fullName evidence="1">Uncharacterized protein</fullName>
    </submittedName>
</protein>
<proteinExistence type="predicted"/>
<evidence type="ECO:0000313" key="1">
    <source>
        <dbReference type="EMBL" id="VXA85472.1"/>
    </source>
</evidence>
<reference evidence="1 2" key="1">
    <citation type="submission" date="2019-10" db="EMBL/GenBank/DDBJ databases">
        <authorList>
            <person name="Karimi E."/>
        </authorList>
    </citation>
    <scope>NUCLEOTIDE SEQUENCE [LARGE SCALE GENOMIC DNA]</scope>
    <source>
        <strain evidence="1">Aeromonas sp. 8C</strain>
    </source>
</reference>
<dbReference type="Proteomes" id="UP000439123">
    <property type="component" value="Unassembled WGS sequence"/>
</dbReference>
<sequence length="76" mass="8675">MKIPIKLTFLQGNARFFIINVIMPKQYTIAKRALGLIDNWLLSLLQHLFKVKNHDRNRSFFVKTGQGMPGTACSIA</sequence>
<organism evidence="1 2">
    <name type="scientific">Aeromonas veronii</name>
    <dbReference type="NCBI Taxonomy" id="654"/>
    <lineage>
        <taxon>Bacteria</taxon>
        <taxon>Pseudomonadati</taxon>
        <taxon>Pseudomonadota</taxon>
        <taxon>Gammaproteobacteria</taxon>
        <taxon>Aeromonadales</taxon>
        <taxon>Aeromonadaceae</taxon>
        <taxon>Aeromonas</taxon>
    </lineage>
</organism>
<dbReference type="AlphaFoldDB" id="A0A653L241"/>
<name>A0A653L241_AERVE</name>
<accession>A0A653L241</accession>